<evidence type="ECO:0000259" key="2">
    <source>
        <dbReference type="Pfam" id="PF17813"/>
    </source>
</evidence>
<feature type="domain" description="RET cadherin-like" evidence="2">
    <location>
        <begin position="189"/>
        <end position="287"/>
    </location>
</feature>
<protein>
    <submittedName>
        <fullName evidence="4">Uncharacterized protein</fullName>
    </submittedName>
</protein>
<gene>
    <name evidence="4" type="ORF">P7K49_023546</name>
</gene>
<evidence type="ECO:0000313" key="4">
    <source>
        <dbReference type="EMBL" id="KAK2098095.1"/>
    </source>
</evidence>
<reference evidence="4 5" key="1">
    <citation type="submission" date="2023-05" db="EMBL/GenBank/DDBJ databases">
        <title>B98-5 Cell Line De Novo Hybrid Assembly: An Optical Mapping Approach.</title>
        <authorList>
            <person name="Kananen K."/>
            <person name="Auerbach J.A."/>
            <person name="Kautto E."/>
            <person name="Blachly J.S."/>
        </authorList>
    </citation>
    <scope>NUCLEOTIDE SEQUENCE [LARGE SCALE GENOMIC DNA]</scope>
    <source>
        <strain evidence="4">B95-8</strain>
        <tissue evidence="4">Cell line</tissue>
    </source>
</reference>
<dbReference type="Pfam" id="PF17812">
    <property type="entry name" value="RET_CLD3"/>
    <property type="match status" value="1"/>
</dbReference>
<proteinExistence type="predicted"/>
<dbReference type="InterPro" id="IPR041317">
    <property type="entry name" value="RET_CLD4"/>
</dbReference>
<dbReference type="Pfam" id="PF17813">
    <property type="entry name" value="RET_CLD4"/>
    <property type="match status" value="1"/>
</dbReference>
<dbReference type="InterPro" id="IPR040667">
    <property type="entry name" value="Ret_CLD3"/>
</dbReference>
<keyword evidence="5" id="KW-1185">Reference proteome</keyword>
<dbReference type="EMBL" id="JASSZA010000011">
    <property type="protein sequence ID" value="KAK2098095.1"/>
    <property type="molecule type" value="Genomic_DNA"/>
</dbReference>
<dbReference type="Pfam" id="PF22540">
    <property type="entry name" value="RET_CRD"/>
    <property type="match status" value="1"/>
</dbReference>
<comment type="caution">
    <text evidence="4">The sequence shown here is derived from an EMBL/GenBank/DDBJ whole genome shotgun (WGS) entry which is preliminary data.</text>
</comment>
<organism evidence="4 5">
    <name type="scientific">Saguinus oedipus</name>
    <name type="common">Cotton-top tamarin</name>
    <name type="synonym">Oedipomidas oedipus</name>
    <dbReference type="NCBI Taxonomy" id="9490"/>
    <lineage>
        <taxon>Eukaryota</taxon>
        <taxon>Metazoa</taxon>
        <taxon>Chordata</taxon>
        <taxon>Craniata</taxon>
        <taxon>Vertebrata</taxon>
        <taxon>Euteleostomi</taxon>
        <taxon>Mammalia</taxon>
        <taxon>Eutheria</taxon>
        <taxon>Euarchontoglires</taxon>
        <taxon>Primates</taxon>
        <taxon>Haplorrhini</taxon>
        <taxon>Platyrrhini</taxon>
        <taxon>Cebidae</taxon>
        <taxon>Callitrichinae</taxon>
        <taxon>Saguinus</taxon>
    </lineage>
</organism>
<dbReference type="Proteomes" id="UP001266305">
    <property type="component" value="Unassembled WGS sequence"/>
</dbReference>
<evidence type="ECO:0000313" key="5">
    <source>
        <dbReference type="Proteomes" id="UP001266305"/>
    </source>
</evidence>
<evidence type="ECO:0000259" key="3">
    <source>
        <dbReference type="Pfam" id="PF22540"/>
    </source>
</evidence>
<evidence type="ECO:0000259" key="1">
    <source>
        <dbReference type="Pfam" id="PF17812"/>
    </source>
</evidence>
<feature type="domain" description="RET cysteine rich" evidence="3">
    <location>
        <begin position="299"/>
        <end position="401"/>
    </location>
</feature>
<sequence>MTNSGAEDWRGTRKRITPDAARPALLWPVLVERYRHLLGFKPFCSRPSPPGRGRSEEPLLPALTNALCILQDTVVATLRVFDADVVPASGELVRRYTSTLLPRDTWAQQTFRVEHWPNETLVQANGSFVRATVHDYRLVLNRNLSISENRTMQLAVLVNDSDFQGPGAGVLLLHFNVSVLPISLHLPSTSFSVSRRARRFAQIGKVCVENCQAFSGINVQYEIHASGANCSTLGVVTSVADTSGILFVNDTKALRRPKCAELQYMVVATDQQTCRQAQAQLLVTVVGSYVTEEVGCPLSCAVSKRRLECEECGGLGSLTGRCEWRQGDGKGITRNFSTCSPSTKTCPDGHCDVVETQDVNICPQDCLRGSIVGGHEPGEPRGIKAGYGTCNCFPEEKKCFCEPEDIQGEWAAGTITASWPRGRLCSTSEAQIRRRLLGGEWAS</sequence>
<accession>A0ABQ9UMR2</accession>
<feature type="domain" description="Tyrosine-protein kinase receptor Ret cadherin like" evidence="1">
    <location>
        <begin position="71"/>
        <end position="161"/>
    </location>
</feature>
<name>A0ABQ9UMR2_SAGOE</name>
<dbReference type="InterPro" id="IPR055162">
    <property type="entry name" value="RET_CRD"/>
</dbReference>